<comment type="caution">
    <text evidence="1">The sequence shown here is derived from an EMBL/GenBank/DDBJ whole genome shotgun (WGS) entry which is preliminary data.</text>
</comment>
<protein>
    <submittedName>
        <fullName evidence="1">Uncharacterized protein</fullName>
    </submittedName>
</protein>
<dbReference type="Proteomes" id="UP000315295">
    <property type="component" value="Unassembled WGS sequence"/>
</dbReference>
<dbReference type="AlphaFoldDB" id="A0A540NFQ7"/>
<dbReference type="EMBL" id="VIEB01000057">
    <property type="protein sequence ID" value="TQE09443.1"/>
    <property type="molecule type" value="Genomic_DNA"/>
</dbReference>
<organism evidence="1 2">
    <name type="scientific">Malus baccata</name>
    <name type="common">Siberian crab apple</name>
    <name type="synonym">Pyrus baccata</name>
    <dbReference type="NCBI Taxonomy" id="106549"/>
    <lineage>
        <taxon>Eukaryota</taxon>
        <taxon>Viridiplantae</taxon>
        <taxon>Streptophyta</taxon>
        <taxon>Embryophyta</taxon>
        <taxon>Tracheophyta</taxon>
        <taxon>Spermatophyta</taxon>
        <taxon>Magnoliopsida</taxon>
        <taxon>eudicotyledons</taxon>
        <taxon>Gunneridae</taxon>
        <taxon>Pentapetalae</taxon>
        <taxon>rosids</taxon>
        <taxon>fabids</taxon>
        <taxon>Rosales</taxon>
        <taxon>Rosaceae</taxon>
        <taxon>Amygdaloideae</taxon>
        <taxon>Maleae</taxon>
        <taxon>Malus</taxon>
    </lineage>
</organism>
<sequence>MKRMVPRTTSNSSWFGQKTSRKARVKLELVDLRVLTSKHFQRTTPSFVETF</sequence>
<accession>A0A540NFQ7</accession>
<keyword evidence="2" id="KW-1185">Reference proteome</keyword>
<evidence type="ECO:0000313" key="1">
    <source>
        <dbReference type="EMBL" id="TQE09443.1"/>
    </source>
</evidence>
<proteinExistence type="predicted"/>
<name>A0A540NFQ7_MALBA</name>
<evidence type="ECO:0000313" key="2">
    <source>
        <dbReference type="Proteomes" id="UP000315295"/>
    </source>
</evidence>
<reference evidence="1 2" key="1">
    <citation type="journal article" date="2019" name="G3 (Bethesda)">
        <title>Sequencing of a Wild Apple (Malus baccata) Genome Unravels the Differences Between Cultivated and Wild Apple Species Regarding Disease Resistance and Cold Tolerance.</title>
        <authorList>
            <person name="Chen X."/>
        </authorList>
    </citation>
    <scope>NUCLEOTIDE SEQUENCE [LARGE SCALE GENOMIC DNA]</scope>
    <source>
        <strain evidence="2">cv. Shandingzi</strain>
        <tissue evidence="1">Leaves</tissue>
    </source>
</reference>
<gene>
    <name evidence="1" type="ORF">C1H46_004936</name>
</gene>